<proteinExistence type="predicted"/>
<dbReference type="OrthoDB" id="5839451at2759"/>
<evidence type="ECO:0000256" key="1">
    <source>
        <dbReference type="SAM" id="MobiDB-lite"/>
    </source>
</evidence>
<dbReference type="Proteomes" id="UP000024635">
    <property type="component" value="Unassembled WGS sequence"/>
</dbReference>
<keyword evidence="3" id="KW-1185">Reference proteome</keyword>
<sequence length="67" mass="7191">MSQVYAQQAEAAVPESERRPPPSAAEIADEQRAHDDDSDVSDEEPGDDLPCESGIPCRFLLFSAGSV</sequence>
<evidence type="ECO:0000313" key="2">
    <source>
        <dbReference type="EMBL" id="EYC11924.1"/>
    </source>
</evidence>
<organism evidence="2 3">
    <name type="scientific">Ancylostoma ceylanicum</name>
    <dbReference type="NCBI Taxonomy" id="53326"/>
    <lineage>
        <taxon>Eukaryota</taxon>
        <taxon>Metazoa</taxon>
        <taxon>Ecdysozoa</taxon>
        <taxon>Nematoda</taxon>
        <taxon>Chromadorea</taxon>
        <taxon>Rhabditida</taxon>
        <taxon>Rhabditina</taxon>
        <taxon>Rhabditomorpha</taxon>
        <taxon>Strongyloidea</taxon>
        <taxon>Ancylostomatidae</taxon>
        <taxon>Ancylostomatinae</taxon>
        <taxon>Ancylostoma</taxon>
    </lineage>
</organism>
<accession>A0A016U9D4</accession>
<dbReference type="EMBL" id="JARK01001385">
    <property type="protein sequence ID" value="EYC11924.1"/>
    <property type="molecule type" value="Genomic_DNA"/>
</dbReference>
<gene>
    <name evidence="2" type="primary">Acey_s0049.g1860</name>
    <name evidence="2" type="synonym">Acey-Y41E3.7</name>
    <name evidence="2" type="ORF">Y032_0049g1860</name>
</gene>
<protein>
    <submittedName>
        <fullName evidence="2">Uncharacterized protein</fullName>
    </submittedName>
</protein>
<name>A0A016U9D4_9BILA</name>
<feature type="compositionally biased region" description="Acidic residues" evidence="1">
    <location>
        <begin position="36"/>
        <end position="50"/>
    </location>
</feature>
<feature type="region of interest" description="Disordered" evidence="1">
    <location>
        <begin position="1"/>
        <end position="53"/>
    </location>
</feature>
<reference evidence="3" key="1">
    <citation type="journal article" date="2015" name="Nat. Genet.">
        <title>The genome and transcriptome of the zoonotic hookworm Ancylostoma ceylanicum identify infection-specific gene families.</title>
        <authorList>
            <person name="Schwarz E.M."/>
            <person name="Hu Y."/>
            <person name="Antoshechkin I."/>
            <person name="Miller M.M."/>
            <person name="Sternberg P.W."/>
            <person name="Aroian R.V."/>
        </authorList>
    </citation>
    <scope>NUCLEOTIDE SEQUENCE</scope>
    <source>
        <strain evidence="3">HY135</strain>
    </source>
</reference>
<dbReference type="AlphaFoldDB" id="A0A016U9D4"/>
<comment type="caution">
    <text evidence="2">The sequence shown here is derived from an EMBL/GenBank/DDBJ whole genome shotgun (WGS) entry which is preliminary data.</text>
</comment>
<evidence type="ECO:0000313" key="3">
    <source>
        <dbReference type="Proteomes" id="UP000024635"/>
    </source>
</evidence>